<feature type="transmembrane region" description="Helical" evidence="1">
    <location>
        <begin position="304"/>
        <end position="322"/>
    </location>
</feature>
<evidence type="ECO:0000256" key="1">
    <source>
        <dbReference type="SAM" id="Phobius"/>
    </source>
</evidence>
<dbReference type="Pfam" id="PF04657">
    <property type="entry name" value="DMT_YdcZ"/>
    <property type="match status" value="2"/>
</dbReference>
<dbReference type="RefSeq" id="WP_229662527.1">
    <property type="nucleotide sequence ID" value="NZ_BMNI01000001.1"/>
</dbReference>
<comment type="caution">
    <text evidence="2">The sequence shown here is derived from an EMBL/GenBank/DDBJ whole genome shotgun (WGS) entry which is preliminary data.</text>
</comment>
<feature type="transmembrane region" description="Helical" evidence="1">
    <location>
        <begin position="179"/>
        <end position="199"/>
    </location>
</feature>
<evidence type="ECO:0000313" key="2">
    <source>
        <dbReference type="EMBL" id="GGO84599.1"/>
    </source>
</evidence>
<evidence type="ECO:0000313" key="3">
    <source>
        <dbReference type="Proteomes" id="UP000655410"/>
    </source>
</evidence>
<dbReference type="PANTHER" id="PTHR34821">
    <property type="entry name" value="INNER MEMBRANE PROTEIN YDCZ"/>
    <property type="match status" value="1"/>
</dbReference>
<dbReference type="EMBL" id="BMNI01000001">
    <property type="protein sequence ID" value="GGO84599.1"/>
    <property type="molecule type" value="Genomic_DNA"/>
</dbReference>
<feature type="transmembrane region" description="Helical" evidence="1">
    <location>
        <begin position="54"/>
        <end position="76"/>
    </location>
</feature>
<feature type="transmembrane region" description="Helical" evidence="1">
    <location>
        <begin position="249"/>
        <end position="269"/>
    </location>
</feature>
<sequence length="329" mass="32905">MTTDAAAPPVHAPSTFLRVIAVPLMLVAGGAVAVQSQINGRLAAALGEGPRAGIGAAVISFGTGLVVLVVLTASSAGQRRRAAVLLTSLRSGSIRPAELAGGLMGAFLVSTQGITVGTIGVALFSVALTAGQSASSLVVDHLGFGPAGHQALSAPRAVAAAFAVAAVLVGTGSRLADEVSVQLVVFALLAFLAGAGSAVQQALNGRVSRHVGPWVTTLNNFVVGWVALVVAFGLSLLLHGRLDGLPGTWWLYLGGAIGISFIWLSAVLVRVHGVLVLGLSMIAGQVVGAQLIEALIDHEAVGAAGYAASGLTVLGVLLALGLRPRQEPT</sequence>
<feature type="transmembrane region" description="Helical" evidence="1">
    <location>
        <begin position="154"/>
        <end position="173"/>
    </location>
</feature>
<keyword evidence="3" id="KW-1185">Reference proteome</keyword>
<accession>A0ABQ2N771</accession>
<feature type="transmembrane region" description="Helical" evidence="1">
    <location>
        <begin position="211"/>
        <end position="237"/>
    </location>
</feature>
<keyword evidence="1" id="KW-0812">Transmembrane</keyword>
<name>A0ABQ2N771_9ACTN</name>
<dbReference type="InterPro" id="IPR006750">
    <property type="entry name" value="YdcZ"/>
</dbReference>
<gene>
    <name evidence="2" type="ORF">GCM10011584_02570</name>
</gene>
<keyword evidence="1" id="KW-1133">Transmembrane helix</keyword>
<protein>
    <submittedName>
        <fullName evidence="2">Membrane protein</fullName>
    </submittedName>
</protein>
<keyword evidence="1" id="KW-0472">Membrane</keyword>
<proteinExistence type="predicted"/>
<feature type="transmembrane region" description="Helical" evidence="1">
    <location>
        <begin position="16"/>
        <end position="34"/>
    </location>
</feature>
<organism evidence="2 3">
    <name type="scientific">Nocardioides phosphati</name>
    <dbReference type="NCBI Taxonomy" id="1867775"/>
    <lineage>
        <taxon>Bacteria</taxon>
        <taxon>Bacillati</taxon>
        <taxon>Actinomycetota</taxon>
        <taxon>Actinomycetes</taxon>
        <taxon>Propionibacteriales</taxon>
        <taxon>Nocardioidaceae</taxon>
        <taxon>Nocardioides</taxon>
    </lineage>
</organism>
<dbReference type="PANTHER" id="PTHR34821:SF2">
    <property type="entry name" value="INNER MEMBRANE PROTEIN YDCZ"/>
    <property type="match status" value="1"/>
</dbReference>
<dbReference type="Proteomes" id="UP000655410">
    <property type="component" value="Unassembled WGS sequence"/>
</dbReference>
<reference evidence="3" key="1">
    <citation type="journal article" date="2019" name="Int. J. Syst. Evol. Microbiol.">
        <title>The Global Catalogue of Microorganisms (GCM) 10K type strain sequencing project: providing services to taxonomists for standard genome sequencing and annotation.</title>
        <authorList>
            <consortium name="The Broad Institute Genomics Platform"/>
            <consortium name="The Broad Institute Genome Sequencing Center for Infectious Disease"/>
            <person name="Wu L."/>
            <person name="Ma J."/>
        </authorList>
    </citation>
    <scope>NUCLEOTIDE SEQUENCE [LARGE SCALE GENOMIC DNA]</scope>
    <source>
        <strain evidence="3">CGMCC 4.7371</strain>
    </source>
</reference>
<feature type="transmembrane region" description="Helical" evidence="1">
    <location>
        <begin position="274"/>
        <end position="292"/>
    </location>
</feature>